<feature type="region of interest" description="Disordered" evidence="4">
    <location>
        <begin position="462"/>
        <end position="507"/>
    </location>
</feature>
<dbReference type="Gene3D" id="1.25.40.20">
    <property type="entry name" value="Ankyrin repeat-containing domain"/>
    <property type="match status" value="2"/>
</dbReference>
<dbReference type="SMART" id="SM00248">
    <property type="entry name" value="ANK"/>
    <property type="match status" value="7"/>
</dbReference>
<evidence type="ECO:0000313" key="5">
    <source>
        <dbReference type="EMBL" id="PMD67381.1"/>
    </source>
</evidence>
<dbReference type="GeneID" id="36578656"/>
<protein>
    <submittedName>
        <fullName evidence="5">Ankyrin</fullName>
    </submittedName>
</protein>
<dbReference type="InParanoid" id="A0A2J6TWL3"/>
<keyword evidence="2 3" id="KW-0040">ANK repeat</keyword>
<dbReference type="SUPFAM" id="SSF48403">
    <property type="entry name" value="Ankyrin repeat"/>
    <property type="match status" value="2"/>
</dbReference>
<dbReference type="InterPro" id="IPR036770">
    <property type="entry name" value="Ankyrin_rpt-contain_sf"/>
</dbReference>
<dbReference type="AlphaFoldDB" id="A0A2J6TWL3"/>
<proteinExistence type="predicted"/>
<evidence type="ECO:0000256" key="3">
    <source>
        <dbReference type="PROSITE-ProRule" id="PRU00023"/>
    </source>
</evidence>
<dbReference type="Pfam" id="PF00023">
    <property type="entry name" value="Ank"/>
    <property type="match status" value="1"/>
</dbReference>
<dbReference type="Proteomes" id="UP000235371">
    <property type="component" value="Unassembled WGS sequence"/>
</dbReference>
<organism evidence="5 6">
    <name type="scientific">Hyaloscypha bicolor E</name>
    <dbReference type="NCBI Taxonomy" id="1095630"/>
    <lineage>
        <taxon>Eukaryota</taxon>
        <taxon>Fungi</taxon>
        <taxon>Dikarya</taxon>
        <taxon>Ascomycota</taxon>
        <taxon>Pezizomycotina</taxon>
        <taxon>Leotiomycetes</taxon>
        <taxon>Helotiales</taxon>
        <taxon>Hyaloscyphaceae</taxon>
        <taxon>Hyaloscypha</taxon>
        <taxon>Hyaloscypha bicolor</taxon>
    </lineage>
</organism>
<dbReference type="PANTHER" id="PTHR24198:SF165">
    <property type="entry name" value="ANKYRIN REPEAT-CONTAINING PROTEIN-RELATED"/>
    <property type="match status" value="1"/>
</dbReference>
<dbReference type="PROSITE" id="PS50088">
    <property type="entry name" value="ANK_REPEAT"/>
    <property type="match status" value="1"/>
</dbReference>
<reference evidence="5 6" key="1">
    <citation type="submission" date="2016-04" db="EMBL/GenBank/DDBJ databases">
        <title>A degradative enzymes factory behind the ericoid mycorrhizal symbiosis.</title>
        <authorList>
            <consortium name="DOE Joint Genome Institute"/>
            <person name="Martino E."/>
            <person name="Morin E."/>
            <person name="Grelet G."/>
            <person name="Kuo A."/>
            <person name="Kohler A."/>
            <person name="Daghino S."/>
            <person name="Barry K."/>
            <person name="Choi C."/>
            <person name="Cichocki N."/>
            <person name="Clum A."/>
            <person name="Copeland A."/>
            <person name="Hainaut M."/>
            <person name="Haridas S."/>
            <person name="Labutti K."/>
            <person name="Lindquist E."/>
            <person name="Lipzen A."/>
            <person name="Khouja H.-R."/>
            <person name="Murat C."/>
            <person name="Ohm R."/>
            <person name="Olson A."/>
            <person name="Spatafora J."/>
            <person name="Veneault-Fourrey C."/>
            <person name="Henrissat B."/>
            <person name="Grigoriev I."/>
            <person name="Martin F."/>
            <person name="Perotto S."/>
        </authorList>
    </citation>
    <scope>NUCLEOTIDE SEQUENCE [LARGE SCALE GENOMIC DNA]</scope>
    <source>
        <strain evidence="5 6">E</strain>
    </source>
</reference>
<keyword evidence="6" id="KW-1185">Reference proteome</keyword>
<dbReference type="PROSITE" id="PS50297">
    <property type="entry name" value="ANK_REP_REGION"/>
    <property type="match status" value="1"/>
</dbReference>
<dbReference type="InterPro" id="IPR002110">
    <property type="entry name" value="Ankyrin_rpt"/>
</dbReference>
<gene>
    <name evidence="5" type="ORF">K444DRAFT_14753</name>
</gene>
<dbReference type="EMBL" id="KZ613740">
    <property type="protein sequence ID" value="PMD67381.1"/>
    <property type="molecule type" value="Genomic_DNA"/>
</dbReference>
<dbReference type="OrthoDB" id="19174at2759"/>
<dbReference type="RefSeq" id="XP_024744285.1">
    <property type="nucleotide sequence ID" value="XM_024870574.1"/>
</dbReference>
<evidence type="ECO:0000256" key="2">
    <source>
        <dbReference type="ARBA" id="ARBA00023043"/>
    </source>
</evidence>
<dbReference type="Pfam" id="PF12796">
    <property type="entry name" value="Ank_2"/>
    <property type="match status" value="1"/>
</dbReference>
<evidence type="ECO:0000313" key="6">
    <source>
        <dbReference type="Proteomes" id="UP000235371"/>
    </source>
</evidence>
<feature type="compositionally biased region" description="Polar residues" evidence="4">
    <location>
        <begin position="462"/>
        <end position="477"/>
    </location>
</feature>
<sequence length="529" mass="58841">MHLAASHDRCEIVELLCNHIKRIEHSGDCSLAGGETNVSSPQCSCPTIFPRLNDKDACGDTALHISIVENRPRIVSTLLRFSKSIADTPMNHYGTTTKVLLKKPQHWYRPLHGALRDLKLVKALVDGGATVDLPDSEGLTPLVTAIHGKDKEAVGYLLEHGADFLISCSKHKETTVLQEAADLCSAAILNRLDTKDPRNDLSTNRGRAILLEAQACRKWDIVQNLIRHCRAKDCIGKVLDGEKIIEYALRYSTVPVVEFLLTNGANPNCQLYYQDDYWNLPIHVAAEVNSIRAAQCLLKREASLLSKSQREELPSQFAMYFAGPETVGWFLRETIAAIRKQTKTIHIADTMTRFLVESTALACQQGSVEILQIVLKIGKQEIDDLPKMGPLLHIAMHWGRVQITKYLLEAGCDPTEADLRGRTPTQIPFSAFKGHHNAPSNSQEDYQECLKLVQEAIDLRGTTDTTAESTTNQMQLVSTTTDSPTSRRDRGTAEAPPKPNLRQRPKQTVALAQAFAPRRSRRFLGISMK</sequence>
<accession>A0A2J6TWL3</accession>
<feature type="repeat" description="ANK" evidence="3">
    <location>
        <begin position="137"/>
        <end position="163"/>
    </location>
</feature>
<evidence type="ECO:0000256" key="4">
    <source>
        <dbReference type="SAM" id="MobiDB-lite"/>
    </source>
</evidence>
<dbReference type="PANTHER" id="PTHR24198">
    <property type="entry name" value="ANKYRIN REPEAT AND PROTEIN KINASE DOMAIN-CONTAINING PROTEIN"/>
    <property type="match status" value="1"/>
</dbReference>
<name>A0A2J6TWL3_9HELO</name>
<evidence type="ECO:0000256" key="1">
    <source>
        <dbReference type="ARBA" id="ARBA00022737"/>
    </source>
</evidence>
<dbReference type="STRING" id="1095630.A0A2J6TWL3"/>
<keyword evidence="1" id="KW-0677">Repeat</keyword>